<protein>
    <recommendedName>
        <fullName evidence="3">(d)CMP kinase</fullName>
    </recommendedName>
</protein>
<dbReference type="EMBL" id="PFEQ01000001">
    <property type="protein sequence ID" value="PJE74591.1"/>
    <property type="molecule type" value="Genomic_DNA"/>
</dbReference>
<dbReference type="Proteomes" id="UP000228700">
    <property type="component" value="Unassembled WGS sequence"/>
</dbReference>
<accession>A0A2M8LDF7</accession>
<dbReference type="AlphaFoldDB" id="A0A2M8LDF7"/>
<evidence type="ECO:0000313" key="2">
    <source>
        <dbReference type="Proteomes" id="UP000228700"/>
    </source>
</evidence>
<gene>
    <name evidence="1" type="ORF">COV01_00990</name>
</gene>
<evidence type="ECO:0008006" key="3">
    <source>
        <dbReference type="Google" id="ProtNLM"/>
    </source>
</evidence>
<reference evidence="2" key="1">
    <citation type="submission" date="2017-09" db="EMBL/GenBank/DDBJ databases">
        <title>Depth-based differentiation of microbial function through sediment-hosted aquifers and enrichment of novel symbionts in the deep terrestrial subsurface.</title>
        <authorList>
            <person name="Probst A.J."/>
            <person name="Ladd B."/>
            <person name="Jarett J.K."/>
            <person name="Geller-Mcgrath D.E."/>
            <person name="Sieber C.M.K."/>
            <person name="Emerson J.B."/>
            <person name="Anantharaman K."/>
            <person name="Thomas B.C."/>
            <person name="Malmstrom R."/>
            <person name="Stieglmeier M."/>
            <person name="Klingl A."/>
            <person name="Woyke T."/>
            <person name="Ryan C.M."/>
            <person name="Banfield J.F."/>
        </authorList>
    </citation>
    <scope>NUCLEOTIDE SEQUENCE [LARGE SCALE GENOMIC DNA]</scope>
</reference>
<dbReference type="Pfam" id="PF13189">
    <property type="entry name" value="Cytidylate_kin2"/>
    <property type="match status" value="1"/>
</dbReference>
<dbReference type="InterPro" id="IPR027417">
    <property type="entry name" value="P-loop_NTPase"/>
</dbReference>
<name>A0A2M8LDF7_9BACT</name>
<sequence>MLVSNKMNITEAVQKMTITGACGAGKGTVGKIIAQKLGFRFVSLGDIFRNVARERGCRDIAELHDMARTDPGIDLAIDAYTKLYGIENDRFVFDARLGWYWIPQAFKVFLSCEDDERFRRIANRENKSFESSRAETLFREKEMKEQYMVLYKIDDFMSMDESRFDFIIDTTFVPPDKTADAVIQAFGRRVA</sequence>
<comment type="caution">
    <text evidence="1">The sequence shown here is derived from an EMBL/GenBank/DDBJ whole genome shotgun (WGS) entry which is preliminary data.</text>
</comment>
<evidence type="ECO:0000313" key="1">
    <source>
        <dbReference type="EMBL" id="PJE74591.1"/>
    </source>
</evidence>
<proteinExistence type="predicted"/>
<dbReference type="Gene3D" id="3.40.50.300">
    <property type="entry name" value="P-loop containing nucleotide triphosphate hydrolases"/>
    <property type="match status" value="1"/>
</dbReference>
<organism evidence="1 2">
    <name type="scientific">Candidatus Taylorbacteria bacterium CG10_big_fil_rev_8_21_14_0_10_41_48</name>
    <dbReference type="NCBI Taxonomy" id="1975024"/>
    <lineage>
        <taxon>Bacteria</taxon>
        <taxon>Candidatus Tayloriibacteriota</taxon>
    </lineage>
</organism>
<dbReference type="SUPFAM" id="SSF52540">
    <property type="entry name" value="P-loop containing nucleoside triphosphate hydrolases"/>
    <property type="match status" value="1"/>
</dbReference>